<gene>
    <name evidence="2" type="ORF">VM99_24505</name>
</gene>
<sequence length="160" mass="17349">MELARKTGAIASSRRASRWAVVASGSQYPITGGGVMFTQQRGGHGEISVRIEGFAGAGKALPVITQVGLSESNIDPLGAVVGERLNQGLARRLASDEAIRCSGDIQCPRPGQQPTSHANTTLLQGDGEKNSRRNVCTVRRQLIGRRRQFVRMNRQCHERE</sequence>
<evidence type="ECO:0000313" key="2">
    <source>
        <dbReference type="EMBL" id="AKK01068.1"/>
    </source>
</evidence>
<reference evidence="2 3" key="1">
    <citation type="journal article" date="2015" name="Stand. Genomic Sci.">
        <title>Complete genome of Pseudomonas chlororaphis strain UFB2, a soil bacterium with antibacterial activity against bacterial canker pathogen of tomato.</title>
        <authorList>
            <person name="Deng P."/>
            <person name="Wang X."/>
            <person name="Baird S.M."/>
            <person name="Lu S.E."/>
        </authorList>
    </citation>
    <scope>NUCLEOTIDE SEQUENCE [LARGE SCALE GENOMIC DNA]</scope>
    <source>
        <strain evidence="2 3">UFB2</strain>
    </source>
</reference>
<protein>
    <submittedName>
        <fullName evidence="2">Uncharacterized protein</fullName>
    </submittedName>
</protein>
<dbReference type="Proteomes" id="UP000035212">
    <property type="component" value="Chromosome"/>
</dbReference>
<dbReference type="AlphaFoldDB" id="A0A0G3GNB8"/>
<dbReference type="EMBL" id="CP011020">
    <property type="protein sequence ID" value="AKK01068.1"/>
    <property type="molecule type" value="Genomic_DNA"/>
</dbReference>
<feature type="compositionally biased region" description="Polar residues" evidence="1">
    <location>
        <begin position="112"/>
        <end position="123"/>
    </location>
</feature>
<accession>A0A0G3GNB8</accession>
<name>A0A0G3GNB8_9PSED</name>
<evidence type="ECO:0000256" key="1">
    <source>
        <dbReference type="SAM" id="MobiDB-lite"/>
    </source>
</evidence>
<reference evidence="3" key="2">
    <citation type="submission" date="2015-03" db="EMBL/GenBank/DDBJ databases">
        <authorList>
            <person name="Deng P."/>
            <person name="Lu S."/>
        </authorList>
    </citation>
    <scope>NUCLEOTIDE SEQUENCE [LARGE SCALE GENOMIC DNA]</scope>
    <source>
        <strain evidence="3">UFB2</strain>
    </source>
</reference>
<feature type="region of interest" description="Disordered" evidence="1">
    <location>
        <begin position="106"/>
        <end position="130"/>
    </location>
</feature>
<evidence type="ECO:0000313" key="3">
    <source>
        <dbReference type="Proteomes" id="UP000035212"/>
    </source>
</evidence>
<proteinExistence type="predicted"/>
<organism evidence="2 3">
    <name type="scientific">Pseudomonas chlororaphis</name>
    <dbReference type="NCBI Taxonomy" id="587753"/>
    <lineage>
        <taxon>Bacteria</taxon>
        <taxon>Pseudomonadati</taxon>
        <taxon>Pseudomonadota</taxon>
        <taxon>Gammaproteobacteria</taxon>
        <taxon>Pseudomonadales</taxon>
        <taxon>Pseudomonadaceae</taxon>
        <taxon>Pseudomonas</taxon>
    </lineage>
</organism>